<organism evidence="9 10">
    <name type="scientific">Eiseniibacteriota bacterium</name>
    <dbReference type="NCBI Taxonomy" id="2212470"/>
    <lineage>
        <taxon>Bacteria</taxon>
        <taxon>Candidatus Eiseniibacteriota</taxon>
    </lineage>
</organism>
<keyword evidence="3" id="KW-0808">Transferase</keyword>
<sequence>MAELLGRLQDSLASRYRIHRELGAGGMAVVFLAEDLRHRRQVALKVLRPELTAEIGPRRFEREIETAARLSHPHILPVMDSGAAGELLYYVMPYVEGESLRGRLTREKQLPLDDALGITREVADALSYAHGRGVVHRDIKPENILVQSGHAVVADFGIARAIAAAGADTRTVTMTQAGAMMGTPAYMSPEQAAGSREVDGRSDLYSLACVLYEMLAGQPPFTGPTVESLVHQHLTAAAPSVTTIRPAVPGRVATAIARALVKTPADRFASVAQFAAALAHQESGAASVPGSAAARPARRGRRRAWIGGAAAVTVALVALLVLRPGREAHAPVPAPAMPGHPRSEIAVLPFQNLSGEGRYAYFAGGLQDELLTQLSKIAALKVISRTSVMGYQGTSKPLKQIASELGVGSVVEGSVQVVGER</sequence>
<feature type="domain" description="Protein kinase" evidence="8">
    <location>
        <begin position="16"/>
        <end position="283"/>
    </location>
</feature>
<feature type="non-terminal residue" evidence="9">
    <location>
        <position position="421"/>
    </location>
</feature>
<dbReference type="AlphaFoldDB" id="A0A538TW17"/>
<reference evidence="9 10" key="1">
    <citation type="journal article" date="2019" name="Nat. Microbiol.">
        <title>Mediterranean grassland soil C-N compound turnover is dependent on rainfall and depth, and is mediated by genomically divergent microorganisms.</title>
        <authorList>
            <person name="Diamond S."/>
            <person name="Andeer P.F."/>
            <person name="Li Z."/>
            <person name="Crits-Christoph A."/>
            <person name="Burstein D."/>
            <person name="Anantharaman K."/>
            <person name="Lane K.R."/>
            <person name="Thomas B.C."/>
            <person name="Pan C."/>
            <person name="Northen T.R."/>
            <person name="Banfield J.F."/>
        </authorList>
    </citation>
    <scope>NUCLEOTIDE SEQUENCE [LARGE SCALE GENOMIC DNA]</scope>
    <source>
        <strain evidence="9">WS_11</strain>
    </source>
</reference>
<evidence type="ECO:0000256" key="1">
    <source>
        <dbReference type="ARBA" id="ARBA00012513"/>
    </source>
</evidence>
<proteinExistence type="predicted"/>
<dbReference type="InterPro" id="IPR017441">
    <property type="entry name" value="Protein_kinase_ATP_BS"/>
</dbReference>
<dbReference type="Gene3D" id="3.30.200.20">
    <property type="entry name" value="Phosphorylase Kinase, domain 1"/>
    <property type="match status" value="1"/>
</dbReference>
<dbReference type="PANTHER" id="PTHR43289:SF6">
    <property type="entry name" value="SERINE_THREONINE-PROTEIN KINASE NEKL-3"/>
    <property type="match status" value="1"/>
</dbReference>
<dbReference type="Proteomes" id="UP000319771">
    <property type="component" value="Unassembled WGS sequence"/>
</dbReference>
<dbReference type="GO" id="GO:0005524">
    <property type="term" value="F:ATP binding"/>
    <property type="evidence" value="ECO:0007669"/>
    <property type="project" value="UniProtKB-UniRule"/>
</dbReference>
<dbReference type="InterPro" id="IPR008271">
    <property type="entry name" value="Ser/Thr_kinase_AS"/>
</dbReference>
<keyword evidence="6 7" id="KW-0067">ATP-binding</keyword>
<dbReference type="SUPFAM" id="SSF56112">
    <property type="entry name" value="Protein kinase-like (PK-like)"/>
    <property type="match status" value="1"/>
</dbReference>
<dbReference type="CDD" id="cd14014">
    <property type="entry name" value="STKc_PknB_like"/>
    <property type="match status" value="1"/>
</dbReference>
<evidence type="ECO:0000256" key="4">
    <source>
        <dbReference type="ARBA" id="ARBA00022741"/>
    </source>
</evidence>
<dbReference type="SMART" id="SM00220">
    <property type="entry name" value="S_TKc"/>
    <property type="match status" value="1"/>
</dbReference>
<dbReference type="FunFam" id="1.10.510.10:FF:000021">
    <property type="entry name" value="Serine/threonine protein kinase"/>
    <property type="match status" value="1"/>
</dbReference>
<dbReference type="EMBL" id="VBPB01000410">
    <property type="protein sequence ID" value="TMQ67822.1"/>
    <property type="molecule type" value="Genomic_DNA"/>
</dbReference>
<evidence type="ECO:0000313" key="9">
    <source>
        <dbReference type="EMBL" id="TMQ67822.1"/>
    </source>
</evidence>
<gene>
    <name evidence="9" type="ORF">E6K81_16950</name>
</gene>
<evidence type="ECO:0000256" key="3">
    <source>
        <dbReference type="ARBA" id="ARBA00022679"/>
    </source>
</evidence>
<keyword evidence="4 7" id="KW-0547">Nucleotide-binding</keyword>
<protein>
    <recommendedName>
        <fullName evidence="1">non-specific serine/threonine protein kinase</fullName>
        <ecNumber evidence="1">2.7.11.1</ecNumber>
    </recommendedName>
</protein>
<evidence type="ECO:0000256" key="2">
    <source>
        <dbReference type="ARBA" id="ARBA00022527"/>
    </source>
</evidence>
<dbReference type="InterPro" id="IPR011009">
    <property type="entry name" value="Kinase-like_dom_sf"/>
</dbReference>
<keyword evidence="2" id="KW-0723">Serine/threonine-protein kinase</keyword>
<evidence type="ECO:0000256" key="6">
    <source>
        <dbReference type="ARBA" id="ARBA00022840"/>
    </source>
</evidence>
<keyword evidence="5" id="KW-0418">Kinase</keyword>
<dbReference type="PROSITE" id="PS50011">
    <property type="entry name" value="PROTEIN_KINASE_DOM"/>
    <property type="match status" value="1"/>
</dbReference>
<comment type="caution">
    <text evidence="9">The sequence shown here is derived from an EMBL/GenBank/DDBJ whole genome shotgun (WGS) entry which is preliminary data.</text>
</comment>
<dbReference type="Pfam" id="PF00069">
    <property type="entry name" value="Pkinase"/>
    <property type="match status" value="1"/>
</dbReference>
<dbReference type="EC" id="2.7.11.1" evidence="1"/>
<evidence type="ECO:0000256" key="5">
    <source>
        <dbReference type="ARBA" id="ARBA00022777"/>
    </source>
</evidence>
<dbReference type="GO" id="GO:0004674">
    <property type="term" value="F:protein serine/threonine kinase activity"/>
    <property type="evidence" value="ECO:0007669"/>
    <property type="project" value="UniProtKB-KW"/>
</dbReference>
<evidence type="ECO:0000256" key="7">
    <source>
        <dbReference type="PROSITE-ProRule" id="PRU10141"/>
    </source>
</evidence>
<dbReference type="PANTHER" id="PTHR43289">
    <property type="entry name" value="MITOGEN-ACTIVATED PROTEIN KINASE KINASE KINASE 20-RELATED"/>
    <property type="match status" value="1"/>
</dbReference>
<feature type="binding site" evidence="7">
    <location>
        <position position="45"/>
    </location>
    <ligand>
        <name>ATP</name>
        <dbReference type="ChEBI" id="CHEBI:30616"/>
    </ligand>
</feature>
<dbReference type="Gene3D" id="1.10.510.10">
    <property type="entry name" value="Transferase(Phosphotransferase) domain 1"/>
    <property type="match status" value="1"/>
</dbReference>
<dbReference type="InterPro" id="IPR000719">
    <property type="entry name" value="Prot_kinase_dom"/>
</dbReference>
<evidence type="ECO:0000259" key="8">
    <source>
        <dbReference type="PROSITE" id="PS50011"/>
    </source>
</evidence>
<evidence type="ECO:0000313" key="10">
    <source>
        <dbReference type="Proteomes" id="UP000319771"/>
    </source>
</evidence>
<name>A0A538TW17_UNCEI</name>
<accession>A0A538TW17</accession>
<dbReference type="PROSITE" id="PS00108">
    <property type="entry name" value="PROTEIN_KINASE_ST"/>
    <property type="match status" value="1"/>
</dbReference>
<dbReference type="PROSITE" id="PS00107">
    <property type="entry name" value="PROTEIN_KINASE_ATP"/>
    <property type="match status" value="1"/>
</dbReference>